<sequence>MSHLNAPATASGEARAAAGPPEYIGGVLYEHRRYGGRSAILSMGSKCRSGGSAHGADLPGPRTGSA</sequence>
<dbReference type="AlphaFoldDB" id="B5GLX2"/>
<keyword evidence="3" id="KW-1185">Reference proteome</keyword>
<protein>
    <submittedName>
        <fullName evidence="2">Uncharacterized protein</fullName>
    </submittedName>
</protein>
<reference evidence="2 3" key="1">
    <citation type="journal article" date="2010" name="Genome Biol. Evol.">
        <title>The sequence of a 1.8-mb bacterial linear plasmid reveals a rich evolutionary reservoir of secondary metabolic pathways.</title>
        <authorList>
            <person name="Medema M.H."/>
            <person name="Trefzer A."/>
            <person name="Kovalchuk A."/>
            <person name="van den Berg M."/>
            <person name="Mueller U."/>
            <person name="Heijne W."/>
            <person name="Wu L."/>
            <person name="Alam M.T."/>
            <person name="Ronning C.M."/>
            <person name="Nierman W.C."/>
            <person name="Bovenberg R.A.L."/>
            <person name="Breitling R."/>
            <person name="Takano E."/>
        </authorList>
    </citation>
    <scope>NUCLEOTIDE SEQUENCE [LARGE SCALE GENOMIC DNA]</scope>
    <source>
        <strain evidence="3">ATCC 27064 / DSM 738 / JCM 4710 / NBRC 13307 / NCIMB 12785 / NRRL 3585 / VKM Ac-602</strain>
        <plasmid evidence="2">pSCL4</plasmid>
    </source>
</reference>
<evidence type="ECO:0000313" key="2">
    <source>
        <dbReference type="EMBL" id="EFG04978.2"/>
    </source>
</evidence>
<feature type="region of interest" description="Disordered" evidence="1">
    <location>
        <begin position="45"/>
        <end position="66"/>
    </location>
</feature>
<organism evidence="2 3">
    <name type="scientific">Streptomyces clavuligerus</name>
    <dbReference type="NCBI Taxonomy" id="1901"/>
    <lineage>
        <taxon>Bacteria</taxon>
        <taxon>Bacillati</taxon>
        <taxon>Actinomycetota</taxon>
        <taxon>Actinomycetes</taxon>
        <taxon>Kitasatosporales</taxon>
        <taxon>Streptomycetaceae</taxon>
        <taxon>Streptomyces</taxon>
    </lineage>
</organism>
<feature type="region of interest" description="Disordered" evidence="1">
    <location>
        <begin position="1"/>
        <end position="20"/>
    </location>
</feature>
<dbReference type="EMBL" id="CM000914">
    <property type="protein sequence ID" value="EFG04978.2"/>
    <property type="molecule type" value="Genomic_DNA"/>
</dbReference>
<geneLocation type="plasmid" evidence="2 3">
    <name>pSCL4</name>
</geneLocation>
<proteinExistence type="predicted"/>
<keyword evidence="2" id="KW-0614">Plasmid</keyword>
<dbReference type="Proteomes" id="UP000002357">
    <property type="component" value="Plasmid pSCL4"/>
</dbReference>
<evidence type="ECO:0000313" key="3">
    <source>
        <dbReference type="Proteomes" id="UP000002357"/>
    </source>
</evidence>
<accession>B5GLX2</accession>
<evidence type="ECO:0000256" key="1">
    <source>
        <dbReference type="SAM" id="MobiDB-lite"/>
    </source>
</evidence>
<name>B5GLX2_STRCL</name>
<gene>
    <name evidence="2" type="ORF">SCLAV_p1496</name>
</gene>